<evidence type="ECO:0000256" key="4">
    <source>
        <dbReference type="ARBA" id="ARBA00022729"/>
    </source>
</evidence>
<feature type="non-terminal residue" evidence="8">
    <location>
        <position position="1"/>
    </location>
</feature>
<dbReference type="Pfam" id="PF20266">
    <property type="entry name" value="Mab-21_C"/>
    <property type="match status" value="1"/>
</dbReference>
<evidence type="ECO:0000256" key="5">
    <source>
        <dbReference type="ARBA" id="ARBA00022989"/>
    </source>
</evidence>
<gene>
    <name evidence="8" type="primary">Itpripl1_3</name>
    <name evidence="8" type="ORF">CALNIC_R07399</name>
</gene>
<evidence type="ECO:0000256" key="6">
    <source>
        <dbReference type="ARBA" id="ARBA00023136"/>
    </source>
</evidence>
<keyword evidence="4" id="KW-0732">Signal</keyword>
<dbReference type="EMBL" id="VZSB01002865">
    <property type="protein sequence ID" value="NWX08151.1"/>
    <property type="molecule type" value="Genomic_DNA"/>
</dbReference>
<dbReference type="PANTHER" id="PTHR10656">
    <property type="entry name" value="CELL FATE DETERMINING PROTEIN MAB21-RELATED"/>
    <property type="match status" value="1"/>
</dbReference>
<evidence type="ECO:0000256" key="3">
    <source>
        <dbReference type="ARBA" id="ARBA00022692"/>
    </source>
</evidence>
<evidence type="ECO:0000313" key="8">
    <source>
        <dbReference type="EMBL" id="NWX08151.1"/>
    </source>
</evidence>
<accession>A0A7K6TC28</accession>
<name>A0A7K6TC28_CALNI</name>
<dbReference type="PRINTS" id="PR02107">
    <property type="entry name" value="INOS145TPRIP"/>
</dbReference>
<evidence type="ECO:0000259" key="7">
    <source>
        <dbReference type="Pfam" id="PF20266"/>
    </source>
</evidence>
<dbReference type="InterPro" id="IPR024810">
    <property type="entry name" value="MAB21L/cGLR"/>
</dbReference>
<keyword evidence="6" id="KW-0472">Membrane</keyword>
<sequence>VNSLVEKFIILFNNDFFNTSFPVLEKAIEVGSVFEGWSPHEEDIPYCLLVPLKPPRGHIFHLEPCSMWPGRNFRVRVELVCTCGMVQPTRETHCFLHDPEEEQRRNEGPSILQDLCTGSYLDVQKTAEWFQKMVRGFWKDLPESAAYRLMPLPSERSCKFRVLRGWEKMFLIELIFGVQEGDSDIFLSSQYIEAAYTSRTLWPETYAVAEMKFFRLIASQAQPDSFHLRCLQLCTRSLMGREFSAYTLKTVVMHLLTTMPLSHWHRRHFLQRLEDIMGYLQSCLKKRCLNHFFIGNDNVPDVIILPLELRMTEPFNIFQHLAQNPNAHENAQLEF</sequence>
<dbReference type="InterPro" id="IPR026250">
    <property type="entry name" value="ITPRIP-like"/>
</dbReference>
<dbReference type="AlphaFoldDB" id="A0A7K6TC28"/>
<keyword evidence="9" id="KW-1185">Reference proteome</keyword>
<organism evidence="8 9">
    <name type="scientific">Caloenas nicobarica</name>
    <name type="common">Nicobar pigeon</name>
    <dbReference type="NCBI Taxonomy" id="187106"/>
    <lineage>
        <taxon>Eukaryota</taxon>
        <taxon>Metazoa</taxon>
        <taxon>Chordata</taxon>
        <taxon>Craniata</taxon>
        <taxon>Vertebrata</taxon>
        <taxon>Euteleostomi</taxon>
        <taxon>Archelosauria</taxon>
        <taxon>Archosauria</taxon>
        <taxon>Dinosauria</taxon>
        <taxon>Saurischia</taxon>
        <taxon>Theropoda</taxon>
        <taxon>Coelurosauria</taxon>
        <taxon>Aves</taxon>
        <taxon>Neognathae</taxon>
        <taxon>Neoaves</taxon>
        <taxon>Columbimorphae</taxon>
        <taxon>Columbiformes</taxon>
        <taxon>Columbidae</taxon>
        <taxon>Caloenas</taxon>
    </lineage>
</organism>
<dbReference type="SMART" id="SM01265">
    <property type="entry name" value="Mab-21"/>
    <property type="match status" value="1"/>
</dbReference>
<evidence type="ECO:0000256" key="2">
    <source>
        <dbReference type="ARBA" id="ARBA00005554"/>
    </source>
</evidence>
<comment type="caution">
    <text evidence="8">The sequence shown here is derived from an EMBL/GenBank/DDBJ whole genome shotgun (WGS) entry which is preliminary data.</text>
</comment>
<comment type="similarity">
    <text evidence="2">Belongs to the ITPRIP family.</text>
</comment>
<dbReference type="Proteomes" id="UP000546235">
    <property type="component" value="Unassembled WGS sequence"/>
</dbReference>
<comment type="subcellular location">
    <subcellularLocation>
        <location evidence="1">Membrane</location>
        <topology evidence="1">Single-pass type I membrane protein</topology>
    </subcellularLocation>
</comment>
<dbReference type="PANTHER" id="PTHR10656:SF40">
    <property type="entry name" value="INOSITOL 1,4,5-TRISPHOSPHATE RECEPTOR-INTERACTING PROTEIN-LIKE 1"/>
    <property type="match status" value="1"/>
</dbReference>
<evidence type="ECO:0000256" key="1">
    <source>
        <dbReference type="ARBA" id="ARBA00004479"/>
    </source>
</evidence>
<keyword evidence="3" id="KW-0812">Transmembrane</keyword>
<dbReference type="GO" id="GO:0016020">
    <property type="term" value="C:membrane"/>
    <property type="evidence" value="ECO:0007669"/>
    <property type="project" value="UniProtKB-SubCell"/>
</dbReference>
<proteinExistence type="inferred from homology"/>
<keyword evidence="5" id="KW-1133">Transmembrane helix</keyword>
<reference evidence="8 9" key="1">
    <citation type="submission" date="2019-09" db="EMBL/GenBank/DDBJ databases">
        <title>Bird 10,000 Genomes (B10K) Project - Family phase.</title>
        <authorList>
            <person name="Zhang G."/>
        </authorList>
    </citation>
    <scope>NUCLEOTIDE SEQUENCE [LARGE SCALE GENOMIC DNA]</scope>
    <source>
        <strain evidence="8">OUT-0007</strain>
        <tissue evidence="8">Blood</tissue>
    </source>
</reference>
<dbReference type="InterPro" id="IPR046906">
    <property type="entry name" value="Mab-21_HhH/H2TH-like"/>
</dbReference>
<protein>
    <submittedName>
        <fullName evidence="8">IPIL1 protein</fullName>
    </submittedName>
</protein>
<feature type="domain" description="Mab-21-like HhH/H2TH-like" evidence="7">
    <location>
        <begin position="241"/>
        <end position="298"/>
    </location>
</feature>
<dbReference type="Gene3D" id="1.10.1410.40">
    <property type="match status" value="1"/>
</dbReference>
<evidence type="ECO:0000313" key="9">
    <source>
        <dbReference type="Proteomes" id="UP000546235"/>
    </source>
</evidence>
<feature type="non-terminal residue" evidence="8">
    <location>
        <position position="335"/>
    </location>
</feature>